<evidence type="ECO:0000256" key="1">
    <source>
        <dbReference type="SAM" id="Phobius"/>
    </source>
</evidence>
<sequence length="105" mass="11507">MEFACSPHVCVGSLWVLQHPPTVQKQACLVNLALGVSVCVCVCTCMVVYPVCVCVALRWTGDLSGLYPASCPMTTGDRHRLPRDPAWKQRIDGCDRPTQWTGTSQ</sequence>
<accession>A0ABV0WP00</accession>
<protein>
    <submittedName>
        <fullName evidence="2">Uncharacterized protein</fullName>
    </submittedName>
</protein>
<evidence type="ECO:0000313" key="2">
    <source>
        <dbReference type="EMBL" id="MEQ2270583.1"/>
    </source>
</evidence>
<organism evidence="2 3">
    <name type="scientific">Xenotaenia resolanae</name>
    <dbReference type="NCBI Taxonomy" id="208358"/>
    <lineage>
        <taxon>Eukaryota</taxon>
        <taxon>Metazoa</taxon>
        <taxon>Chordata</taxon>
        <taxon>Craniata</taxon>
        <taxon>Vertebrata</taxon>
        <taxon>Euteleostomi</taxon>
        <taxon>Actinopterygii</taxon>
        <taxon>Neopterygii</taxon>
        <taxon>Teleostei</taxon>
        <taxon>Neoteleostei</taxon>
        <taxon>Acanthomorphata</taxon>
        <taxon>Ovalentaria</taxon>
        <taxon>Atherinomorphae</taxon>
        <taxon>Cyprinodontiformes</taxon>
        <taxon>Goodeidae</taxon>
        <taxon>Xenotaenia</taxon>
    </lineage>
</organism>
<keyword evidence="3" id="KW-1185">Reference proteome</keyword>
<keyword evidence="1" id="KW-0472">Membrane</keyword>
<keyword evidence="1" id="KW-0812">Transmembrane</keyword>
<name>A0ABV0WP00_9TELE</name>
<proteinExistence type="predicted"/>
<keyword evidence="1" id="KW-1133">Transmembrane helix</keyword>
<dbReference type="Proteomes" id="UP001444071">
    <property type="component" value="Unassembled WGS sequence"/>
</dbReference>
<reference evidence="2 3" key="1">
    <citation type="submission" date="2021-06" db="EMBL/GenBank/DDBJ databases">
        <authorList>
            <person name="Palmer J.M."/>
        </authorList>
    </citation>
    <scope>NUCLEOTIDE SEQUENCE [LARGE SCALE GENOMIC DNA]</scope>
    <source>
        <strain evidence="2 3">XR_2019</strain>
        <tissue evidence="2">Muscle</tissue>
    </source>
</reference>
<comment type="caution">
    <text evidence="2">The sequence shown here is derived from an EMBL/GenBank/DDBJ whole genome shotgun (WGS) entry which is preliminary data.</text>
</comment>
<feature type="transmembrane region" description="Helical" evidence="1">
    <location>
        <begin position="32"/>
        <end position="57"/>
    </location>
</feature>
<dbReference type="EMBL" id="JAHRIM010060189">
    <property type="protein sequence ID" value="MEQ2270583.1"/>
    <property type="molecule type" value="Genomic_DNA"/>
</dbReference>
<evidence type="ECO:0000313" key="3">
    <source>
        <dbReference type="Proteomes" id="UP001444071"/>
    </source>
</evidence>
<gene>
    <name evidence="2" type="ORF">XENORESO_002119</name>
</gene>